<dbReference type="EMBL" id="JACHVA010000023">
    <property type="protein sequence ID" value="MBC2600554.1"/>
    <property type="molecule type" value="Genomic_DNA"/>
</dbReference>
<evidence type="ECO:0000256" key="2">
    <source>
        <dbReference type="ARBA" id="ARBA00012438"/>
    </source>
</evidence>
<keyword evidence="5" id="KW-0547">Nucleotide-binding</keyword>
<dbReference type="PRINTS" id="PR00344">
    <property type="entry name" value="BCTRLSENSOR"/>
</dbReference>
<dbReference type="Gene3D" id="3.30.565.10">
    <property type="entry name" value="Histidine kinase-like ATPase, C-terminal domain"/>
    <property type="match status" value="1"/>
</dbReference>
<evidence type="ECO:0000256" key="7">
    <source>
        <dbReference type="ARBA" id="ARBA00022840"/>
    </source>
</evidence>
<feature type="transmembrane region" description="Helical" evidence="8">
    <location>
        <begin position="160"/>
        <end position="180"/>
    </location>
</feature>
<keyword evidence="3" id="KW-0597">Phosphoprotein</keyword>
<evidence type="ECO:0000256" key="6">
    <source>
        <dbReference type="ARBA" id="ARBA00022777"/>
    </source>
</evidence>
<dbReference type="Gene3D" id="1.10.287.130">
    <property type="match status" value="1"/>
</dbReference>
<dbReference type="SMART" id="SM00387">
    <property type="entry name" value="HATPase_c"/>
    <property type="match status" value="1"/>
</dbReference>
<protein>
    <recommendedName>
        <fullName evidence="2">histidine kinase</fullName>
        <ecNumber evidence="2">2.7.13.3</ecNumber>
    </recommendedName>
</protein>
<feature type="transmembrane region" description="Helical" evidence="8">
    <location>
        <begin position="21"/>
        <end position="41"/>
    </location>
</feature>
<gene>
    <name evidence="10" type="ORF">H5P30_02030</name>
</gene>
<evidence type="ECO:0000313" key="11">
    <source>
        <dbReference type="Proteomes" id="UP000525652"/>
    </source>
</evidence>
<dbReference type="EC" id="2.7.13.3" evidence="2"/>
<dbReference type="AlphaFoldDB" id="A0A7X1AVB2"/>
<dbReference type="RefSeq" id="WP_185691302.1">
    <property type="nucleotide sequence ID" value="NZ_JACHVA010000023.1"/>
</dbReference>
<dbReference type="InterPro" id="IPR003661">
    <property type="entry name" value="HisK_dim/P_dom"/>
</dbReference>
<keyword evidence="6 10" id="KW-0418">Kinase</keyword>
<keyword evidence="11" id="KW-1185">Reference proteome</keyword>
<keyword evidence="8" id="KW-1133">Transmembrane helix</keyword>
<evidence type="ECO:0000256" key="1">
    <source>
        <dbReference type="ARBA" id="ARBA00000085"/>
    </source>
</evidence>
<keyword evidence="4" id="KW-0808">Transferase</keyword>
<reference evidence="10 11" key="1">
    <citation type="submission" date="2020-07" db="EMBL/GenBank/DDBJ databases">
        <authorList>
            <person name="Feng X."/>
        </authorList>
    </citation>
    <scope>NUCLEOTIDE SEQUENCE [LARGE SCALE GENOMIC DNA]</scope>
    <source>
        <strain evidence="10 11">JCM14086</strain>
    </source>
</reference>
<keyword evidence="8" id="KW-0472">Membrane</keyword>
<evidence type="ECO:0000256" key="4">
    <source>
        <dbReference type="ARBA" id="ARBA00022679"/>
    </source>
</evidence>
<feature type="transmembrane region" description="Helical" evidence="8">
    <location>
        <begin position="106"/>
        <end position="139"/>
    </location>
</feature>
<sequence length="433" mass="48042">MNTNALLEENRREPGLFRYKRLRWFAVVVAAIITLAAQFGFGFALPWPLLIALLIFVLLGNLALYSLKDVCDRHPQWTLMSLLVLDLIVFTTLLYFTGGAHNPFTIFYLLFVTVAIFLLPSFGGWIMVAASTLAFSLLFTSRHELVHEAMNHGAHGMMSNHLQGMVIALFVTASGIVFFVSSVSRDHRRRKEVLEQMSQKIQEAQRMSGLANLAASIAHEMATPLGTIAIVSRDLAQQTCEGDRNQQCKADARLIREEVDRCREVLLKLGERTGETGEEPCELIRPALLRAELPLFLQKAYADRIIWKCEKDLPGLWLPPHGFFSALSVLVKNAFEASHPDQEVEIAWRHSAARGSTLTVSDQGEGIPEEQVRQLGTPFFTTKAPGTGMGLGLFLTRTFCEKYGGSLGFDSVPGKGTSARMFFPASAHAKSND</sequence>
<dbReference type="GO" id="GO:0005524">
    <property type="term" value="F:ATP binding"/>
    <property type="evidence" value="ECO:0007669"/>
    <property type="project" value="UniProtKB-KW"/>
</dbReference>
<dbReference type="GO" id="GO:0005886">
    <property type="term" value="C:plasma membrane"/>
    <property type="evidence" value="ECO:0007669"/>
    <property type="project" value="UniProtKB-SubCell"/>
</dbReference>
<organism evidence="10 11">
    <name type="scientific">Puniceicoccus vermicola</name>
    <dbReference type="NCBI Taxonomy" id="388746"/>
    <lineage>
        <taxon>Bacteria</taxon>
        <taxon>Pseudomonadati</taxon>
        <taxon>Verrucomicrobiota</taxon>
        <taxon>Opitutia</taxon>
        <taxon>Puniceicoccales</taxon>
        <taxon>Puniceicoccaceae</taxon>
        <taxon>Puniceicoccus</taxon>
    </lineage>
</organism>
<keyword evidence="8" id="KW-0812">Transmembrane</keyword>
<dbReference type="InterPro" id="IPR050980">
    <property type="entry name" value="2C_sensor_his_kinase"/>
</dbReference>
<dbReference type="PANTHER" id="PTHR44936:SF10">
    <property type="entry name" value="SENSOR PROTEIN RSTB"/>
    <property type="match status" value="1"/>
</dbReference>
<feature type="transmembrane region" description="Helical" evidence="8">
    <location>
        <begin position="79"/>
        <end position="100"/>
    </location>
</feature>
<proteinExistence type="predicted"/>
<dbReference type="Proteomes" id="UP000525652">
    <property type="component" value="Unassembled WGS sequence"/>
</dbReference>
<comment type="catalytic activity">
    <reaction evidence="1">
        <text>ATP + protein L-histidine = ADP + protein N-phospho-L-histidine.</text>
        <dbReference type="EC" id="2.7.13.3"/>
    </reaction>
</comment>
<dbReference type="PROSITE" id="PS50109">
    <property type="entry name" value="HIS_KIN"/>
    <property type="match status" value="1"/>
</dbReference>
<dbReference type="InterPro" id="IPR004358">
    <property type="entry name" value="Sig_transdc_His_kin-like_C"/>
</dbReference>
<dbReference type="InterPro" id="IPR005467">
    <property type="entry name" value="His_kinase_dom"/>
</dbReference>
<evidence type="ECO:0000313" key="10">
    <source>
        <dbReference type="EMBL" id="MBC2600554.1"/>
    </source>
</evidence>
<comment type="caution">
    <text evidence="10">The sequence shown here is derived from an EMBL/GenBank/DDBJ whole genome shotgun (WGS) entry which is preliminary data.</text>
</comment>
<evidence type="ECO:0000256" key="8">
    <source>
        <dbReference type="SAM" id="Phobius"/>
    </source>
</evidence>
<dbReference type="CDD" id="cd00082">
    <property type="entry name" value="HisKA"/>
    <property type="match status" value="1"/>
</dbReference>
<evidence type="ECO:0000256" key="5">
    <source>
        <dbReference type="ARBA" id="ARBA00022741"/>
    </source>
</evidence>
<dbReference type="InterPro" id="IPR003594">
    <property type="entry name" value="HATPase_dom"/>
</dbReference>
<keyword evidence="7" id="KW-0067">ATP-binding</keyword>
<accession>A0A7X1AVB2</accession>
<evidence type="ECO:0000259" key="9">
    <source>
        <dbReference type="PROSITE" id="PS50109"/>
    </source>
</evidence>
<name>A0A7X1AVB2_9BACT</name>
<dbReference type="GO" id="GO:0000155">
    <property type="term" value="F:phosphorelay sensor kinase activity"/>
    <property type="evidence" value="ECO:0007669"/>
    <property type="project" value="InterPro"/>
</dbReference>
<dbReference type="PANTHER" id="PTHR44936">
    <property type="entry name" value="SENSOR PROTEIN CREC"/>
    <property type="match status" value="1"/>
</dbReference>
<dbReference type="InterPro" id="IPR036890">
    <property type="entry name" value="HATPase_C_sf"/>
</dbReference>
<feature type="transmembrane region" description="Helical" evidence="8">
    <location>
        <begin position="47"/>
        <end position="67"/>
    </location>
</feature>
<evidence type="ECO:0000256" key="3">
    <source>
        <dbReference type="ARBA" id="ARBA00022553"/>
    </source>
</evidence>
<feature type="domain" description="Histidine kinase" evidence="9">
    <location>
        <begin position="216"/>
        <end position="427"/>
    </location>
</feature>
<dbReference type="Pfam" id="PF02518">
    <property type="entry name" value="HATPase_c"/>
    <property type="match status" value="1"/>
</dbReference>
<dbReference type="SUPFAM" id="SSF55874">
    <property type="entry name" value="ATPase domain of HSP90 chaperone/DNA topoisomerase II/histidine kinase"/>
    <property type="match status" value="1"/>
</dbReference>